<evidence type="ECO:0000259" key="2">
    <source>
        <dbReference type="Pfam" id="PF05764"/>
    </source>
</evidence>
<dbReference type="Pfam" id="PF05764">
    <property type="entry name" value="YL1"/>
    <property type="match status" value="1"/>
</dbReference>
<dbReference type="InParanoid" id="A0A024GVA6"/>
<feature type="compositionally biased region" description="Acidic residues" evidence="1">
    <location>
        <begin position="48"/>
        <end position="81"/>
    </location>
</feature>
<dbReference type="STRING" id="65357.A0A024GVA6"/>
<evidence type="ECO:0000313" key="3">
    <source>
        <dbReference type="EMBL" id="CCI50519.1"/>
    </source>
</evidence>
<dbReference type="PANTHER" id="PTHR13275:SF4">
    <property type="entry name" value="VACUOLAR PROTEIN SORTING-ASSOCIATED PROTEIN 72 HOMOLOG"/>
    <property type="match status" value="1"/>
</dbReference>
<dbReference type="PANTHER" id="PTHR13275">
    <property type="entry name" value="YL-1 PROTEIN TRANSCRIPTION FACTOR-LIKE 1"/>
    <property type="match status" value="1"/>
</dbReference>
<protein>
    <recommendedName>
        <fullName evidence="2">Vps72/YL1 N-terminal domain-containing protein</fullName>
    </recommendedName>
</protein>
<keyword evidence="4" id="KW-1185">Reference proteome</keyword>
<dbReference type="OrthoDB" id="78296at2759"/>
<evidence type="ECO:0000256" key="1">
    <source>
        <dbReference type="SAM" id="MobiDB-lite"/>
    </source>
</evidence>
<dbReference type="GO" id="GO:0005634">
    <property type="term" value="C:nucleus"/>
    <property type="evidence" value="ECO:0007669"/>
    <property type="project" value="TreeGrafter"/>
</dbReference>
<dbReference type="AlphaFoldDB" id="A0A024GVA6"/>
<name>A0A024GVA6_9STRA</name>
<feature type="region of interest" description="Disordered" evidence="1">
    <location>
        <begin position="48"/>
        <end position="92"/>
    </location>
</feature>
<organism evidence="3 4">
    <name type="scientific">Albugo candida</name>
    <dbReference type="NCBI Taxonomy" id="65357"/>
    <lineage>
        <taxon>Eukaryota</taxon>
        <taxon>Sar</taxon>
        <taxon>Stramenopiles</taxon>
        <taxon>Oomycota</taxon>
        <taxon>Peronosporomycetes</taxon>
        <taxon>Albuginales</taxon>
        <taxon>Albuginaceae</taxon>
        <taxon>Albugo</taxon>
    </lineage>
</organism>
<comment type="caution">
    <text evidence="3">The sequence shown here is derived from an EMBL/GenBank/DDBJ whole genome shotgun (WGS) entry which is preliminary data.</text>
</comment>
<dbReference type="Proteomes" id="UP000053237">
    <property type="component" value="Unassembled WGS sequence"/>
</dbReference>
<accession>A0A024GVA6</accession>
<feature type="domain" description="Vps72/YL1 N-terminal" evidence="2">
    <location>
        <begin position="16"/>
        <end position="231"/>
    </location>
</feature>
<gene>
    <name evidence="3" type="ORF">BN9_123600</name>
</gene>
<feature type="region of interest" description="Disordered" evidence="1">
    <location>
        <begin position="112"/>
        <end position="131"/>
    </location>
</feature>
<sequence>MARASVESDERKRRLPSRNSRGLRISKLIGEEAEADVSFWDQDAWLEDAQDDDYASEAEEEDIIDSDFDEDEAPDDEVHDEDADRRSRKNVKKKNVFKDKIAEFTSAKSKRRIRKKVASTAAEDNEKEDQKLSDYVAPEVRGSTTRKINESIQSRRKMLDDEEYDDSQDTRSKKPKHIVRLTQTQLLNEAVQTELENTQSLSRLERLEEEKKTEIVVPKVPFSGKIIRYRSQIGMPNTITFLNTHEYPAIFNQRKPKKKIALRSDRTRYYTKEATSNPLANMPNELCSAESIKVADVAI</sequence>
<dbReference type="InterPro" id="IPR046757">
    <property type="entry name" value="YL1_N"/>
</dbReference>
<proteinExistence type="predicted"/>
<reference evidence="3 4" key="1">
    <citation type="submission" date="2012-05" db="EMBL/GenBank/DDBJ databases">
        <title>Recombination and specialization in a pathogen metapopulation.</title>
        <authorList>
            <person name="Gardiner A."/>
            <person name="Kemen E."/>
            <person name="Schultz-Larsen T."/>
            <person name="MacLean D."/>
            <person name="Van Oosterhout C."/>
            <person name="Jones J.D.G."/>
        </authorList>
    </citation>
    <scope>NUCLEOTIDE SEQUENCE [LARGE SCALE GENOMIC DNA]</scope>
    <source>
        <strain evidence="3 4">Ac Nc2</strain>
    </source>
</reference>
<feature type="region of interest" description="Disordered" evidence="1">
    <location>
        <begin position="144"/>
        <end position="175"/>
    </location>
</feature>
<evidence type="ECO:0000313" key="4">
    <source>
        <dbReference type="Proteomes" id="UP000053237"/>
    </source>
</evidence>
<dbReference type="EMBL" id="CAIX01000545">
    <property type="protein sequence ID" value="CCI50519.1"/>
    <property type="molecule type" value="Genomic_DNA"/>
</dbReference>